<evidence type="ECO:0000313" key="2">
    <source>
        <dbReference type="EMBL" id="MCF2948054.1"/>
    </source>
</evidence>
<dbReference type="Proteomes" id="UP001521137">
    <property type="component" value="Unassembled WGS sequence"/>
</dbReference>
<evidence type="ECO:0008006" key="4">
    <source>
        <dbReference type="Google" id="ProtNLM"/>
    </source>
</evidence>
<dbReference type="RefSeq" id="WP_235311622.1">
    <property type="nucleotide sequence ID" value="NZ_JAKGAS010000003.1"/>
</dbReference>
<feature type="region of interest" description="Disordered" evidence="1">
    <location>
        <begin position="26"/>
        <end position="53"/>
    </location>
</feature>
<evidence type="ECO:0000313" key="3">
    <source>
        <dbReference type="Proteomes" id="UP001521137"/>
    </source>
</evidence>
<dbReference type="EMBL" id="JAKGAS010000003">
    <property type="protein sequence ID" value="MCF2948054.1"/>
    <property type="molecule type" value="Genomic_DNA"/>
</dbReference>
<name>A0ABS9D8C1_9ALTE</name>
<evidence type="ECO:0000256" key="1">
    <source>
        <dbReference type="SAM" id="MobiDB-lite"/>
    </source>
</evidence>
<dbReference type="InterPro" id="IPR013783">
    <property type="entry name" value="Ig-like_fold"/>
</dbReference>
<feature type="compositionally biased region" description="Polar residues" evidence="1">
    <location>
        <begin position="42"/>
        <end position="53"/>
    </location>
</feature>
<gene>
    <name evidence="2" type="ORF">L0668_08050</name>
</gene>
<protein>
    <recommendedName>
        <fullName evidence="4">Ig-like domain-containing protein</fullName>
    </recommendedName>
</protein>
<comment type="caution">
    <text evidence="2">The sequence shown here is derived from an EMBL/GenBank/DDBJ whole genome shotgun (WGS) entry which is preliminary data.</text>
</comment>
<reference evidence="2 3" key="1">
    <citation type="submission" date="2022-01" db="EMBL/GenBank/DDBJ databases">
        <title>Paraglaciecola sp. G1-23.</title>
        <authorList>
            <person name="Jin M.S."/>
            <person name="Han D.M."/>
            <person name="Kim H.M."/>
            <person name="Jeon C.O."/>
        </authorList>
    </citation>
    <scope>NUCLEOTIDE SEQUENCE [LARGE SCALE GENOMIC DNA]</scope>
    <source>
        <strain evidence="2 3">G1-23</strain>
    </source>
</reference>
<dbReference type="Gene3D" id="2.60.40.3010">
    <property type="match status" value="1"/>
</dbReference>
<dbReference type="Gene3D" id="2.60.40.10">
    <property type="entry name" value="Immunoglobulins"/>
    <property type="match status" value="1"/>
</dbReference>
<keyword evidence="3" id="KW-1185">Reference proteome</keyword>
<organism evidence="2 3">
    <name type="scientific">Paraglaciecola algarum</name>
    <dbReference type="NCBI Taxonomy" id="3050085"/>
    <lineage>
        <taxon>Bacteria</taxon>
        <taxon>Pseudomonadati</taxon>
        <taxon>Pseudomonadota</taxon>
        <taxon>Gammaproteobacteria</taxon>
        <taxon>Alteromonadales</taxon>
        <taxon>Alteromonadaceae</taxon>
        <taxon>Paraglaciecola</taxon>
    </lineage>
</organism>
<proteinExistence type="predicted"/>
<sequence length="745" mass="82127">MNSVLSITVVALTLLVNTILLTSCGGGSSSSDSSPKPIVTLPNASISGPSNASEGTEVTIVAATNVSATEANYQWTQTSGLNVSFDASASSLTFTTPTAYADYEMSFELVVSDGKNSSSAATFQLLVEDSFSLQESYLEASVISLSSTESFLQIGQLARDVINQNMYLTDMVEYSCSNGGIAKVTLSDQDSDGKLSNQDDILVTYSECYLDAFNEVVSGDVNINVSNIDSVGNVSGVIDMNHLLILDDQTVKLPSRFEFKLGSSDNQNSIEINQQSNVVLYIDDQEVVEFVDVNVSKIEDLAVAKYYVTVNGEIKDILLGGSYQLSQTVPWAGHFNEYPHEGELILSNNDEDEIVLLSNFVTDSYLFNLATDEQQYSYRWNDAVEGSLWMYGDNYNQRVKEFRSDNFQFIDVLNSADTELPLEAGVSFLFSREIEQIQSTELYFEESEWPYSKIDVSAELDGAILTLFPVEPLKAGTKYRSSSLGVVSKFDTVAYSNSAYFTTSDNVLPEFEAQSSVFRYGDTPILNASLSQLNEGQNITYFWEEISNHGIEFDAPSEAITSFTVPVDIEGDVVVKLTVSNEYEDKASKQMTIYQANLSTNFLFYDSESGDYIGGGQTMFHTDTDGSIFSSSDSDRPNYVEVRYTGDARWSLDLASPNNEILEAKKYEEATRYPFQSQTKPGLSFTGNGRGCNQSFGEFEILEIEYEENGQLDKLAVNFTQHCEGLSAPKLKGMVRLNSSARLNP</sequence>
<accession>A0ABS9D8C1</accession>